<evidence type="ECO:0000256" key="2">
    <source>
        <dbReference type="SAM" id="Phobius"/>
    </source>
</evidence>
<feature type="transmembrane region" description="Helical" evidence="2">
    <location>
        <begin position="359"/>
        <end position="379"/>
    </location>
</feature>
<reference evidence="3 4" key="1">
    <citation type="submission" date="2011-12" db="EMBL/GenBank/DDBJ databases">
        <title>Whole genome shotgun sequence of Arthrobacter globiformis NBRC 12137.</title>
        <authorList>
            <person name="Miyazawa S."/>
            <person name="Hosoyama A."/>
            <person name="Tsuchikane K."/>
            <person name="Katsumata H."/>
            <person name="Yamazaki S."/>
            <person name="Fujita N."/>
        </authorList>
    </citation>
    <scope>NUCLEOTIDE SEQUENCE [LARGE SCALE GENOMIC DNA]</scope>
    <source>
        <strain evidence="3 4">NBRC 12137</strain>
    </source>
</reference>
<sequence>MKRETIMSTTTERKEAGPVKSARFILGGVPLIVPILLAGIVITAGAFEAIPTNMIGGLAIITAFGMLLGPLGNWLPVISKIGGGALVCLLVPSLLVYFGAFNSNMLEAATALMKEANFLYFVICTLVVGSILGMHRSTMLRALVRIFPPLLAGTVAAVAAGLGVAMLFGYSFERALFYIVVPIIGGGIGEGVIPLSAAYANALGGDPKDFIAQLIPAAVIGNIVAIILAGLLRRLGERKAHLDGGGMLVKPKPGTKAEEVHDSNHDAVPANPNYAMGILLICGMYVLGSLAEPFLHLPAPILVIVFSVILKVAGIVPASVEGSARAVYVIISKHLIYPTMIGLGMLYVPMADVISVLSIGYVITCMAVVITMAVVGFYVGKALGMYPVDASLVTVCHSGLGGTGDVAILSASNRMNLMPFAQISTRIGGVTTVISAASLIHLTAS</sequence>
<keyword evidence="1 2" id="KW-0472">Membrane</keyword>
<dbReference type="Pfam" id="PF03390">
    <property type="entry name" value="2HCT"/>
    <property type="match status" value="1"/>
</dbReference>
<proteinExistence type="inferred from homology"/>
<dbReference type="GO" id="GO:0008514">
    <property type="term" value="F:organic anion transmembrane transporter activity"/>
    <property type="evidence" value="ECO:0007669"/>
    <property type="project" value="InterPro"/>
</dbReference>
<feature type="transmembrane region" description="Helical" evidence="2">
    <location>
        <begin position="146"/>
        <end position="170"/>
    </location>
</feature>
<keyword evidence="1" id="KW-0813">Transport</keyword>
<dbReference type="STRING" id="1077972.ARGLB_110_00160"/>
<feature type="transmembrane region" description="Helical" evidence="2">
    <location>
        <begin position="176"/>
        <end position="198"/>
    </location>
</feature>
<feature type="transmembrane region" description="Helical" evidence="2">
    <location>
        <begin position="301"/>
        <end position="320"/>
    </location>
</feature>
<evidence type="ECO:0000313" key="3">
    <source>
        <dbReference type="EMBL" id="GAB16055.1"/>
    </source>
</evidence>
<keyword evidence="2" id="KW-0812">Transmembrane</keyword>
<accession>H0QTA4</accession>
<evidence type="ECO:0000313" key="4">
    <source>
        <dbReference type="Proteomes" id="UP000003828"/>
    </source>
</evidence>
<comment type="caution">
    <text evidence="3">The sequence shown here is derived from an EMBL/GenBank/DDBJ whole genome shotgun (WGS) entry which is preliminary data.</text>
</comment>
<dbReference type="GO" id="GO:0005886">
    <property type="term" value="C:plasma membrane"/>
    <property type="evidence" value="ECO:0007669"/>
    <property type="project" value="UniProtKB-UniRule"/>
</dbReference>
<dbReference type="Proteomes" id="UP000003828">
    <property type="component" value="Unassembled WGS sequence"/>
</dbReference>
<dbReference type="AlphaFoldDB" id="H0QTA4"/>
<dbReference type="EMBL" id="BAEG01000110">
    <property type="protein sequence ID" value="GAB16055.1"/>
    <property type="molecule type" value="Genomic_DNA"/>
</dbReference>
<feature type="transmembrane region" description="Helical" evidence="2">
    <location>
        <begin position="81"/>
        <end position="98"/>
    </location>
</feature>
<comment type="similarity">
    <text evidence="1">Belongs to the 2-hydroxycarboxylate transporter (2-HCT) (TC 2.A.24) family.</text>
</comment>
<dbReference type="PIRSF" id="PIRSF005348">
    <property type="entry name" value="YxkH"/>
    <property type="match status" value="1"/>
</dbReference>
<dbReference type="eggNOG" id="COG3493">
    <property type="taxonomic scope" value="Bacteria"/>
</dbReference>
<evidence type="ECO:0000256" key="1">
    <source>
        <dbReference type="PIRNR" id="PIRNR005348"/>
    </source>
</evidence>
<feature type="transmembrane region" description="Helical" evidence="2">
    <location>
        <begin position="21"/>
        <end position="44"/>
    </location>
</feature>
<keyword evidence="1" id="KW-0769">Symport</keyword>
<dbReference type="GO" id="GO:0015293">
    <property type="term" value="F:symporter activity"/>
    <property type="evidence" value="ECO:0007669"/>
    <property type="project" value="UniProtKB-UniRule"/>
</dbReference>
<feature type="transmembrane region" description="Helical" evidence="2">
    <location>
        <begin position="326"/>
        <end position="347"/>
    </location>
</feature>
<feature type="transmembrane region" description="Helical" evidence="2">
    <location>
        <begin position="50"/>
        <end position="69"/>
    </location>
</feature>
<protein>
    <submittedName>
        <fullName evidence="3">Putative 2-hydroxycarboxylate transporter</fullName>
    </submittedName>
</protein>
<dbReference type="InterPro" id="IPR004679">
    <property type="entry name" value="2-OHcarboxylate_transport"/>
</dbReference>
<dbReference type="PANTHER" id="PTHR40033">
    <property type="entry name" value="NA(+)-MALATE SYMPORTER"/>
    <property type="match status" value="1"/>
</dbReference>
<keyword evidence="4" id="KW-1185">Reference proteome</keyword>
<feature type="transmembrane region" description="Helical" evidence="2">
    <location>
        <begin position="274"/>
        <end position="294"/>
    </location>
</feature>
<gene>
    <name evidence="3" type="ORF">ARGLB_110_00160</name>
</gene>
<organism evidence="3 4">
    <name type="scientific">Arthrobacter globiformis (strain ATCC 8010 / DSM 20124 / JCM 1332 / NBRC 12137 / NCIMB 8907 / NRRL B-2979 / 168)</name>
    <dbReference type="NCBI Taxonomy" id="1077972"/>
    <lineage>
        <taxon>Bacteria</taxon>
        <taxon>Bacillati</taxon>
        <taxon>Actinomycetota</taxon>
        <taxon>Actinomycetes</taxon>
        <taxon>Micrococcales</taxon>
        <taxon>Micrococcaceae</taxon>
        <taxon>Arthrobacter</taxon>
    </lineage>
</organism>
<keyword evidence="2" id="KW-1133">Transmembrane helix</keyword>
<feature type="transmembrane region" description="Helical" evidence="2">
    <location>
        <begin position="118"/>
        <end position="134"/>
    </location>
</feature>
<feature type="transmembrane region" description="Helical" evidence="2">
    <location>
        <begin position="210"/>
        <end position="232"/>
    </location>
</feature>
<name>H0QTA4_ARTG1</name>
<dbReference type="PANTHER" id="PTHR40033:SF1">
    <property type="entry name" value="CITRATE-SODIUM SYMPORTER"/>
    <property type="match status" value="1"/>
</dbReference>